<feature type="signal peptide" evidence="1">
    <location>
        <begin position="1"/>
        <end position="23"/>
    </location>
</feature>
<gene>
    <name evidence="2" type="ORF">BDD18_3659</name>
</gene>
<evidence type="ECO:0008006" key="4">
    <source>
        <dbReference type="Google" id="ProtNLM"/>
    </source>
</evidence>
<dbReference type="EMBL" id="VFPV01000003">
    <property type="protein sequence ID" value="TQN01690.1"/>
    <property type="molecule type" value="Genomic_DNA"/>
</dbReference>
<dbReference type="AlphaFoldDB" id="A0A543L339"/>
<accession>A0A543L339</accession>
<evidence type="ECO:0000313" key="3">
    <source>
        <dbReference type="Proteomes" id="UP000316993"/>
    </source>
</evidence>
<keyword evidence="1" id="KW-0732">Signal</keyword>
<reference evidence="2 3" key="1">
    <citation type="submission" date="2019-06" db="EMBL/GenBank/DDBJ databases">
        <title>Genomic Encyclopedia of Archaeal and Bacterial Type Strains, Phase II (KMG-II): from individual species to whole genera.</title>
        <authorList>
            <person name="Goeker M."/>
        </authorList>
    </citation>
    <scope>NUCLEOTIDE SEQUENCE [LARGE SCALE GENOMIC DNA]</scope>
    <source>
        <strain evidence="2 3">DSM 7270</strain>
    </source>
</reference>
<proteinExistence type="predicted"/>
<feature type="chain" id="PRO_5021906595" description="Lipoprotein" evidence="1">
    <location>
        <begin position="24"/>
        <end position="158"/>
    </location>
</feature>
<protein>
    <recommendedName>
        <fullName evidence="4">Lipoprotein</fullName>
    </recommendedName>
</protein>
<dbReference type="Proteomes" id="UP000316993">
    <property type="component" value="Unassembled WGS sequence"/>
</dbReference>
<dbReference type="RefSeq" id="WP_142084953.1">
    <property type="nucleotide sequence ID" value="NZ_VFPV01000003.1"/>
</dbReference>
<name>A0A543L339_9BURK</name>
<evidence type="ECO:0000313" key="2">
    <source>
        <dbReference type="EMBL" id="TQN01690.1"/>
    </source>
</evidence>
<sequence length="158" mass="16986">MSPTHCLRGLLFVAALTPLAALAQDPPKEPASPAPAACEARAGAPQWLPCGPDRVLTEAEIKSMLIKDDAVTKMLVTSGKSGKRFFVHFRPGGKLESGPEGGANFGKSWKFKGNQVCRDYYRIAQVDCGTFELQGTTLYLSDDDGSRSPVNTLEFAKP</sequence>
<evidence type="ECO:0000256" key="1">
    <source>
        <dbReference type="SAM" id="SignalP"/>
    </source>
</evidence>
<comment type="caution">
    <text evidence="2">The sequence shown here is derived from an EMBL/GenBank/DDBJ whole genome shotgun (WGS) entry which is preliminary data.</text>
</comment>
<organism evidence="2 3">
    <name type="scientific">Acidovorax temperans</name>
    <dbReference type="NCBI Taxonomy" id="80878"/>
    <lineage>
        <taxon>Bacteria</taxon>
        <taxon>Pseudomonadati</taxon>
        <taxon>Pseudomonadota</taxon>
        <taxon>Betaproteobacteria</taxon>
        <taxon>Burkholderiales</taxon>
        <taxon>Comamonadaceae</taxon>
        <taxon>Acidovorax</taxon>
    </lineage>
</organism>